<dbReference type="Gene3D" id="1.10.472.10">
    <property type="entry name" value="Cyclin-like"/>
    <property type="match status" value="1"/>
</dbReference>
<feature type="compositionally biased region" description="Polar residues" evidence="1">
    <location>
        <begin position="567"/>
        <end position="576"/>
    </location>
</feature>
<dbReference type="InterPro" id="IPR013922">
    <property type="entry name" value="Cyclin_PHO80-like"/>
</dbReference>
<comment type="caution">
    <text evidence="2">The sequence shown here is derived from an EMBL/GenBank/DDBJ whole genome shotgun (WGS) entry which is preliminary data.</text>
</comment>
<name>A0A9P5U9X6_9AGAR</name>
<feature type="compositionally biased region" description="Basic residues" evidence="1">
    <location>
        <begin position="310"/>
        <end position="322"/>
    </location>
</feature>
<organism evidence="2 3">
    <name type="scientific">Rhodocollybia butyracea</name>
    <dbReference type="NCBI Taxonomy" id="206335"/>
    <lineage>
        <taxon>Eukaryota</taxon>
        <taxon>Fungi</taxon>
        <taxon>Dikarya</taxon>
        <taxon>Basidiomycota</taxon>
        <taxon>Agaricomycotina</taxon>
        <taxon>Agaricomycetes</taxon>
        <taxon>Agaricomycetidae</taxon>
        <taxon>Agaricales</taxon>
        <taxon>Marasmiineae</taxon>
        <taxon>Omphalotaceae</taxon>
        <taxon>Rhodocollybia</taxon>
    </lineage>
</organism>
<dbReference type="GO" id="GO:0000307">
    <property type="term" value="C:cyclin-dependent protein kinase holoenzyme complex"/>
    <property type="evidence" value="ECO:0007669"/>
    <property type="project" value="TreeGrafter"/>
</dbReference>
<dbReference type="EMBL" id="JADNRY010000032">
    <property type="protein sequence ID" value="KAF9071447.1"/>
    <property type="molecule type" value="Genomic_DNA"/>
</dbReference>
<sequence>MTFAFNTGPSLVRTPFDFTMNTLPSMPTELVTTWSLQWRLPKQLSSPTRKNAVSGTTTLPPITFLDRHLSLEDVPPPHYSPRTRLAPMGVAPSKPAPLFNDTNISVDWLDFSHKRSAHFIAEKTCEMICYLWFTTPQSSDSDSNDSLFNRPSSATTLQLVATPTFVSFMQKLLETTQVSQSVIVLSLHYIYRLKERNRSTPAQAGSEFRIAVAGLMMANKFLDDNTYTNKTWSEVSGIELTEINRMEREFLMGVDCNLYVDKPTYESWLNLLKGLVLAKERDSRHFHKSRSPARASRQPGSLLTNTPHRYTNRGRPVTHRARSTSPEHSHRVYVPHVPVSRPVAPSDSPLLRLGGKRSAGAAFSPTSATFSHVPFKRPVSMSLQIPDSSGSHSGPNSSSPLEGLQSFARMSIDSPNPPRHRSSHTTAGTVPSSPVWPYIPKQSVIPETLSTAYALDEKRRGSVPQNLYFYTLACSPTDDEENRSRKTRLRVHQPPPPSSSVAYYQPRPSFPVNIQSASTSPVIHVDHPTLPHFHDTDWTKQPSYTQPPPPPHTLAVPNAEPPRYQAYHNQSQQPSYGSDYDESSPIQSAPFANAGPPGFQFCPTPEQRSSPVYALPHRSQQWSRRSICQ</sequence>
<evidence type="ECO:0000313" key="3">
    <source>
        <dbReference type="Proteomes" id="UP000772434"/>
    </source>
</evidence>
<dbReference type="PANTHER" id="PTHR15615">
    <property type="match status" value="1"/>
</dbReference>
<dbReference type="GO" id="GO:0005634">
    <property type="term" value="C:nucleus"/>
    <property type="evidence" value="ECO:0007669"/>
    <property type="project" value="TreeGrafter"/>
</dbReference>
<gene>
    <name evidence="2" type="ORF">BDP27DRAFT_1361804</name>
</gene>
<feature type="compositionally biased region" description="Basic and acidic residues" evidence="1">
    <location>
        <begin position="524"/>
        <end position="538"/>
    </location>
</feature>
<dbReference type="GO" id="GO:0016538">
    <property type="term" value="F:cyclin-dependent protein serine/threonine kinase regulator activity"/>
    <property type="evidence" value="ECO:0007669"/>
    <property type="project" value="TreeGrafter"/>
</dbReference>
<dbReference type="PANTHER" id="PTHR15615:SF27">
    <property type="entry name" value="PHO85 CYCLIN CLG1"/>
    <property type="match status" value="1"/>
</dbReference>
<feature type="compositionally biased region" description="Polar residues" evidence="1">
    <location>
        <begin position="298"/>
        <end position="309"/>
    </location>
</feature>
<accession>A0A9P5U9X6</accession>
<proteinExistence type="predicted"/>
<keyword evidence="3" id="KW-1185">Reference proteome</keyword>
<feature type="compositionally biased region" description="Polar residues" evidence="1">
    <location>
        <begin position="618"/>
        <end position="629"/>
    </location>
</feature>
<dbReference type="Proteomes" id="UP000772434">
    <property type="component" value="Unassembled WGS sequence"/>
</dbReference>
<evidence type="ECO:0000313" key="2">
    <source>
        <dbReference type="EMBL" id="KAF9071447.1"/>
    </source>
</evidence>
<feature type="region of interest" description="Disordered" evidence="1">
    <location>
        <begin position="283"/>
        <end position="331"/>
    </location>
</feature>
<feature type="region of interest" description="Disordered" evidence="1">
    <location>
        <begin position="381"/>
        <end position="433"/>
    </location>
</feature>
<dbReference type="InterPro" id="IPR036915">
    <property type="entry name" value="Cyclin-like_sf"/>
</dbReference>
<evidence type="ECO:0000256" key="1">
    <source>
        <dbReference type="SAM" id="MobiDB-lite"/>
    </source>
</evidence>
<dbReference type="Pfam" id="PF08613">
    <property type="entry name" value="Cyclin"/>
    <property type="match status" value="1"/>
</dbReference>
<dbReference type="GO" id="GO:0019901">
    <property type="term" value="F:protein kinase binding"/>
    <property type="evidence" value="ECO:0007669"/>
    <property type="project" value="InterPro"/>
</dbReference>
<feature type="region of interest" description="Disordered" evidence="1">
    <location>
        <begin position="523"/>
        <end position="629"/>
    </location>
</feature>
<dbReference type="AlphaFoldDB" id="A0A9P5U9X6"/>
<dbReference type="OrthoDB" id="244495at2759"/>
<dbReference type="CDD" id="cd20557">
    <property type="entry name" value="CYCLIN_ScPCL1-like"/>
    <property type="match status" value="1"/>
</dbReference>
<feature type="region of interest" description="Disordered" evidence="1">
    <location>
        <begin position="477"/>
        <end position="507"/>
    </location>
</feature>
<feature type="compositionally biased region" description="Low complexity" evidence="1">
    <location>
        <begin position="388"/>
        <end position="400"/>
    </location>
</feature>
<protein>
    <submittedName>
        <fullName evidence="2">Cyclin-domain-containing protein</fullName>
    </submittedName>
</protein>
<dbReference type="SUPFAM" id="SSF47954">
    <property type="entry name" value="Cyclin-like"/>
    <property type="match status" value="1"/>
</dbReference>
<reference evidence="2" key="1">
    <citation type="submission" date="2020-11" db="EMBL/GenBank/DDBJ databases">
        <authorList>
            <consortium name="DOE Joint Genome Institute"/>
            <person name="Ahrendt S."/>
            <person name="Riley R."/>
            <person name="Andreopoulos W."/>
            <person name="Labutti K."/>
            <person name="Pangilinan J."/>
            <person name="Ruiz-Duenas F.J."/>
            <person name="Barrasa J.M."/>
            <person name="Sanchez-Garcia M."/>
            <person name="Camarero S."/>
            <person name="Miyauchi S."/>
            <person name="Serrano A."/>
            <person name="Linde D."/>
            <person name="Babiker R."/>
            <person name="Drula E."/>
            <person name="Ayuso-Fernandez I."/>
            <person name="Pacheco R."/>
            <person name="Padilla G."/>
            <person name="Ferreira P."/>
            <person name="Barriuso J."/>
            <person name="Kellner H."/>
            <person name="Castanera R."/>
            <person name="Alfaro M."/>
            <person name="Ramirez L."/>
            <person name="Pisabarro A.G."/>
            <person name="Kuo A."/>
            <person name="Tritt A."/>
            <person name="Lipzen A."/>
            <person name="He G."/>
            <person name="Yan M."/>
            <person name="Ng V."/>
            <person name="Cullen D."/>
            <person name="Martin F."/>
            <person name="Rosso M.-N."/>
            <person name="Henrissat B."/>
            <person name="Hibbett D."/>
            <person name="Martinez A.T."/>
            <person name="Grigoriev I.V."/>
        </authorList>
    </citation>
    <scope>NUCLEOTIDE SEQUENCE</scope>
    <source>
        <strain evidence="2">AH 40177</strain>
    </source>
</reference>